<dbReference type="AlphaFoldDB" id="A0A415J123"/>
<sequence>MNKINIKRIKAATIQIIGNKTREEGVSFATQLTDLNSSEGFIRQFVENSFKTVDKKHFTYIDNLELNPVYNFVSKIFSNNELFIKQSVNLATYLYEQSLHPHIKSGEFYTILIDCIIDNEMIEALLLLKSEHKDAFLTTDNDGKVISVKTVYGASIRNMDKGCLILNQNPEDGYIVFIVDNTNNGNDARYWTESFLHVADCCDDYHTTLSIANLCSSFISKMQKSEKVDCLELALAASRNSELMNQDSAIDVERLPDLLFTSGKYKQIFNDFLQNYEGINNAISKTFVPKPEVIKRKSISRMNTIRLDNNFEVKILNSQAELIRGYDEEKEMGFYKLWFDKEY</sequence>
<dbReference type="Proteomes" id="UP000284916">
    <property type="component" value="Unassembled WGS sequence"/>
</dbReference>
<name>A0A415J123_9BACT</name>
<dbReference type="RefSeq" id="WP_118441776.1">
    <property type="nucleotide sequence ID" value="NZ_QROD01000017.1"/>
</dbReference>
<dbReference type="Pfam" id="PF04245">
    <property type="entry name" value="NA37"/>
    <property type="match status" value="1"/>
</dbReference>
<accession>A0A415J123</accession>
<evidence type="ECO:0000313" key="2">
    <source>
        <dbReference type="Proteomes" id="UP000284916"/>
    </source>
</evidence>
<dbReference type="EMBL" id="QROI01000017">
    <property type="protein sequence ID" value="RHL13612.1"/>
    <property type="molecule type" value="Genomic_DNA"/>
</dbReference>
<gene>
    <name evidence="1" type="ORF">DW035_11505</name>
</gene>
<reference evidence="1 2" key="1">
    <citation type="submission" date="2018-08" db="EMBL/GenBank/DDBJ databases">
        <title>A genome reference for cultivated species of the human gut microbiota.</title>
        <authorList>
            <person name="Zou Y."/>
            <person name="Xue W."/>
            <person name="Luo G."/>
        </authorList>
    </citation>
    <scope>NUCLEOTIDE SEQUENCE [LARGE SCALE GENOMIC DNA]</scope>
    <source>
        <strain evidence="1 2">AF39-11</strain>
    </source>
</reference>
<evidence type="ECO:0008006" key="3">
    <source>
        <dbReference type="Google" id="ProtNLM"/>
    </source>
</evidence>
<proteinExistence type="predicted"/>
<dbReference type="InterPro" id="IPR007358">
    <property type="entry name" value="Nucleoid_associated_NdpA"/>
</dbReference>
<comment type="caution">
    <text evidence="1">The sequence shown here is derived from an EMBL/GenBank/DDBJ whole genome shotgun (WGS) entry which is preliminary data.</text>
</comment>
<protein>
    <recommendedName>
        <fullName evidence="3">Nucleoid-associated protein</fullName>
    </recommendedName>
</protein>
<evidence type="ECO:0000313" key="1">
    <source>
        <dbReference type="EMBL" id="RHL13612.1"/>
    </source>
</evidence>
<organism evidence="1 2">
    <name type="scientific">Phocaeicola plebeius</name>
    <dbReference type="NCBI Taxonomy" id="310297"/>
    <lineage>
        <taxon>Bacteria</taxon>
        <taxon>Pseudomonadati</taxon>
        <taxon>Bacteroidota</taxon>
        <taxon>Bacteroidia</taxon>
        <taxon>Bacteroidales</taxon>
        <taxon>Bacteroidaceae</taxon>
        <taxon>Phocaeicola</taxon>
    </lineage>
</organism>
<dbReference type="GO" id="GO:0009295">
    <property type="term" value="C:nucleoid"/>
    <property type="evidence" value="ECO:0007669"/>
    <property type="project" value="InterPro"/>
</dbReference>